<organism evidence="1">
    <name type="scientific">marine sediment metagenome</name>
    <dbReference type="NCBI Taxonomy" id="412755"/>
    <lineage>
        <taxon>unclassified sequences</taxon>
        <taxon>metagenomes</taxon>
        <taxon>ecological metagenomes</taxon>
    </lineage>
</organism>
<protein>
    <submittedName>
        <fullName evidence="1">Uncharacterized protein</fullName>
    </submittedName>
</protein>
<sequence>MARWTTSIELFGPGPAKKNRWVLRDPTGIIRAVFRGLGSDAPQRALAKHIAALLNKDAYLFKENSQQ</sequence>
<evidence type="ECO:0000313" key="1">
    <source>
        <dbReference type="EMBL" id="KKL52940.1"/>
    </source>
</evidence>
<name>A0A0F9F6R5_9ZZZZ</name>
<comment type="caution">
    <text evidence="1">The sequence shown here is derived from an EMBL/GenBank/DDBJ whole genome shotgun (WGS) entry which is preliminary data.</text>
</comment>
<proteinExistence type="predicted"/>
<accession>A0A0F9F6R5</accession>
<reference evidence="1" key="1">
    <citation type="journal article" date="2015" name="Nature">
        <title>Complex archaea that bridge the gap between prokaryotes and eukaryotes.</title>
        <authorList>
            <person name="Spang A."/>
            <person name="Saw J.H."/>
            <person name="Jorgensen S.L."/>
            <person name="Zaremba-Niedzwiedzka K."/>
            <person name="Martijn J."/>
            <person name="Lind A.E."/>
            <person name="van Eijk R."/>
            <person name="Schleper C."/>
            <person name="Guy L."/>
            <person name="Ettema T.J."/>
        </authorList>
    </citation>
    <scope>NUCLEOTIDE SEQUENCE</scope>
</reference>
<dbReference type="EMBL" id="LAZR01031713">
    <property type="protein sequence ID" value="KKL52940.1"/>
    <property type="molecule type" value="Genomic_DNA"/>
</dbReference>
<dbReference type="AlphaFoldDB" id="A0A0F9F6R5"/>
<gene>
    <name evidence="1" type="ORF">LCGC14_2280460</name>
</gene>